<organism evidence="1">
    <name type="scientific">Paenibacillus sp. BIHB 4019</name>
    <dbReference type="NCBI Taxonomy" id="1870819"/>
    <lineage>
        <taxon>Bacteria</taxon>
        <taxon>Bacillati</taxon>
        <taxon>Bacillota</taxon>
        <taxon>Bacilli</taxon>
        <taxon>Bacillales</taxon>
        <taxon>Paenibacillaceae</taxon>
        <taxon>Paenibacillus</taxon>
    </lineage>
</organism>
<proteinExistence type="predicted"/>
<dbReference type="AlphaFoldDB" id="A0A1B2DM28"/>
<sequence>MQLMKPYNGVTIDSENGLYVMKSDSTIRTMLNATEGFKFQKNAGTLSAPTWTDMLFYDVNTGNLFIDGVVNARDLKVNGASVLTGDGKFKSSSLETLYVGKNVFMAPEARISWTQVTEQPNAAQLGGVMTNSPKMTYIDANGVYTGTVSANQINAGKIRSQYIDVEDLKVNRIYREYNDSSGYLQLSEVGAAGQSFGDLELWFSNERWFRVYNGGGGKVYLDVHDTSFLESDGTTTTALGNWEFKGKVTGVTATFA</sequence>
<reference evidence="1" key="1">
    <citation type="submission" date="2016-08" db="EMBL/GenBank/DDBJ databases">
        <title>Complete Genome Seqeunce of Paenibacillus sp. BIHB 4019 from tea rhizoplane.</title>
        <authorList>
            <person name="Thakur R."/>
            <person name="Swarnkar M.K."/>
            <person name="Gulati A."/>
        </authorList>
    </citation>
    <scope>NUCLEOTIDE SEQUENCE [LARGE SCALE GENOMIC DNA]</scope>
    <source>
        <strain evidence="1">BIHB4019</strain>
    </source>
</reference>
<name>A0A1B2DM28_9BACL</name>
<accession>A0A1B2DM28</accession>
<protein>
    <submittedName>
        <fullName evidence="1">Uncharacterized protein</fullName>
    </submittedName>
</protein>
<evidence type="ECO:0000313" key="1">
    <source>
        <dbReference type="EMBL" id="ANY68758.1"/>
    </source>
</evidence>
<gene>
    <name evidence="1" type="ORF">BBD42_21530</name>
</gene>
<dbReference type="EMBL" id="CP016808">
    <property type="protein sequence ID" value="ANY68758.1"/>
    <property type="molecule type" value="Genomic_DNA"/>
</dbReference>